<dbReference type="STRING" id="1077348.A0A2G8SB33"/>
<feature type="domain" description="Rho-GAP" evidence="3">
    <location>
        <begin position="393"/>
        <end position="588"/>
    </location>
</feature>
<keyword evidence="1" id="KW-0343">GTPase activation</keyword>
<dbReference type="Proteomes" id="UP000230002">
    <property type="component" value="Unassembled WGS sequence"/>
</dbReference>
<dbReference type="Pfam" id="PF00611">
    <property type="entry name" value="FCH"/>
    <property type="match status" value="1"/>
</dbReference>
<feature type="compositionally biased region" description="Polar residues" evidence="2">
    <location>
        <begin position="612"/>
        <end position="631"/>
    </location>
</feature>
<dbReference type="GO" id="GO:0005096">
    <property type="term" value="F:GTPase activator activity"/>
    <property type="evidence" value="ECO:0007669"/>
    <property type="project" value="UniProtKB-KW"/>
</dbReference>
<feature type="compositionally biased region" description="Pro residues" evidence="2">
    <location>
        <begin position="172"/>
        <end position="185"/>
    </location>
</feature>
<feature type="compositionally biased region" description="Low complexity" evidence="2">
    <location>
        <begin position="718"/>
        <end position="744"/>
    </location>
</feature>
<gene>
    <name evidence="4" type="ORF">GSI_07111</name>
</gene>
<dbReference type="Gene3D" id="1.10.555.10">
    <property type="entry name" value="Rho GTPase activation protein"/>
    <property type="match status" value="1"/>
</dbReference>
<feature type="compositionally biased region" description="Pro residues" evidence="2">
    <location>
        <begin position="671"/>
        <end position="683"/>
    </location>
</feature>
<evidence type="ECO:0000259" key="3">
    <source>
        <dbReference type="PROSITE" id="PS50238"/>
    </source>
</evidence>
<feature type="region of interest" description="Disordered" evidence="2">
    <location>
        <begin position="612"/>
        <end position="754"/>
    </location>
</feature>
<protein>
    <submittedName>
        <fullName evidence="4">Transporter</fullName>
    </submittedName>
</protein>
<comment type="caution">
    <text evidence="4">The sequence shown here is derived from an EMBL/GenBank/DDBJ whole genome shotgun (WGS) entry which is preliminary data.</text>
</comment>
<dbReference type="GO" id="GO:0007165">
    <property type="term" value="P:signal transduction"/>
    <property type="evidence" value="ECO:0007669"/>
    <property type="project" value="InterPro"/>
</dbReference>
<sequence length="754" mass="83443">MSSTADAAAAARAASVDAAQSATALFDTHLKLLSESYLAFFVERKRIEEQYVASLMKLHRRSKALDAYMDDRMELSTTRMAWNEITDNVEREAGTHQAFVDSLGSYVIDPLNKVKEEQDRIRKRIREDVKDAITAHNEYAENTLPRLKRNYLKKCQEAEEYKSATALVSPGPTSPQEPSNMPPLSKPVSAQPSNGSRPVVTGPQPLRPLERRASQSAHRNRSPSAAAATSTAFHDLAHQGKKQLNQLMTFLDKGGNVKDGGRSDNALRQVRAKREADEADKEYRKGVHWLETLRIRRVKILESGFKSLEAFVHESSHLLKKVLDVYIDNMSATATMQNQLCEHGRRMADKIIPQQDSAVIAANIPRMLSIMIPRPIYYYNFNVGECKDLIFGVSLVDYATARGLVEGDVPKIIRICIEDIDRRGLDAEGIYRVSGRHAAVQELQHKIERNEAAFAFNPTMDDVYSVSSFLKMYLRELPEPVFRFPLQERMQHTEGIDEHVANNFSVLRSKIRRLPPVHQATLRTLVEHLARIASHSDKNKMDAKNLAIIFGAVIFGEDEIPKGSDILGMQSWKDSLMEDLIMNANILFQQSGSNSPPLPSAPLNEPVAQITYGSQHTKSSISSRDNGSSTSLPPLPLPRFDEEAELEAASTAVESAQEPSLKQPSRATTPDLPPRPVISPVPPQSQDQPADNSSPDTYAPRPPPSLRSVSHETGIEMSSTAAAAAFASATPSPTSSCDSSPSKRSAGHSRKNSD</sequence>
<dbReference type="SUPFAM" id="SSF103657">
    <property type="entry name" value="BAR/IMD domain-like"/>
    <property type="match status" value="1"/>
</dbReference>
<dbReference type="InterPro" id="IPR027267">
    <property type="entry name" value="AH/BAR_dom_sf"/>
</dbReference>
<dbReference type="InterPro" id="IPR008936">
    <property type="entry name" value="Rho_GTPase_activation_prot"/>
</dbReference>
<feature type="compositionally biased region" description="Polar residues" evidence="2">
    <location>
        <begin position="652"/>
        <end position="668"/>
    </location>
</feature>
<feature type="compositionally biased region" description="Basic residues" evidence="2">
    <location>
        <begin position="745"/>
        <end position="754"/>
    </location>
</feature>
<dbReference type="Pfam" id="PF00620">
    <property type="entry name" value="RhoGAP"/>
    <property type="match status" value="1"/>
</dbReference>
<reference evidence="4 5" key="1">
    <citation type="journal article" date="2015" name="Sci. Rep.">
        <title>Chromosome-level genome map provides insights into diverse defense mechanisms in the medicinal fungus Ganoderma sinense.</title>
        <authorList>
            <person name="Zhu Y."/>
            <person name="Xu J."/>
            <person name="Sun C."/>
            <person name="Zhou S."/>
            <person name="Xu H."/>
            <person name="Nelson D.R."/>
            <person name="Qian J."/>
            <person name="Song J."/>
            <person name="Luo H."/>
            <person name="Xiang L."/>
            <person name="Li Y."/>
            <person name="Xu Z."/>
            <person name="Ji A."/>
            <person name="Wang L."/>
            <person name="Lu S."/>
            <person name="Hayward A."/>
            <person name="Sun W."/>
            <person name="Li X."/>
            <person name="Schwartz D.C."/>
            <person name="Wang Y."/>
            <person name="Chen S."/>
        </authorList>
    </citation>
    <scope>NUCLEOTIDE SEQUENCE [LARGE SCALE GENOMIC DNA]</scope>
    <source>
        <strain evidence="4 5">ZZ0214-1</strain>
    </source>
</reference>
<feature type="region of interest" description="Disordered" evidence="2">
    <location>
        <begin position="163"/>
        <end position="231"/>
    </location>
</feature>
<dbReference type="SMART" id="SM00324">
    <property type="entry name" value="RhoGAP"/>
    <property type="match status" value="1"/>
</dbReference>
<evidence type="ECO:0000256" key="2">
    <source>
        <dbReference type="SAM" id="MobiDB-lite"/>
    </source>
</evidence>
<proteinExistence type="predicted"/>
<dbReference type="InterPro" id="IPR001060">
    <property type="entry name" value="FCH_dom"/>
</dbReference>
<organism evidence="4 5">
    <name type="scientific">Ganoderma sinense ZZ0214-1</name>
    <dbReference type="NCBI Taxonomy" id="1077348"/>
    <lineage>
        <taxon>Eukaryota</taxon>
        <taxon>Fungi</taxon>
        <taxon>Dikarya</taxon>
        <taxon>Basidiomycota</taxon>
        <taxon>Agaricomycotina</taxon>
        <taxon>Agaricomycetes</taxon>
        <taxon>Polyporales</taxon>
        <taxon>Polyporaceae</taxon>
        <taxon>Ganoderma</taxon>
    </lineage>
</organism>
<dbReference type="SUPFAM" id="SSF48350">
    <property type="entry name" value="GTPase activation domain, GAP"/>
    <property type="match status" value="1"/>
</dbReference>
<name>A0A2G8SB33_9APHY</name>
<dbReference type="GO" id="GO:0005737">
    <property type="term" value="C:cytoplasm"/>
    <property type="evidence" value="ECO:0007669"/>
    <property type="project" value="TreeGrafter"/>
</dbReference>
<evidence type="ECO:0000313" key="4">
    <source>
        <dbReference type="EMBL" id="PIL30942.1"/>
    </source>
</evidence>
<dbReference type="AlphaFoldDB" id="A0A2G8SB33"/>
<evidence type="ECO:0000256" key="1">
    <source>
        <dbReference type="ARBA" id="ARBA00022468"/>
    </source>
</evidence>
<accession>A0A2G8SB33</accession>
<dbReference type="PANTHER" id="PTHR23176:SF134">
    <property type="entry name" value="RHO-TYPE GTPASE-ACTIVATING PROTEIN"/>
    <property type="match status" value="1"/>
</dbReference>
<dbReference type="PROSITE" id="PS50238">
    <property type="entry name" value="RHOGAP"/>
    <property type="match status" value="1"/>
</dbReference>
<evidence type="ECO:0000313" key="5">
    <source>
        <dbReference type="Proteomes" id="UP000230002"/>
    </source>
</evidence>
<keyword evidence="5" id="KW-1185">Reference proteome</keyword>
<dbReference type="InterPro" id="IPR000198">
    <property type="entry name" value="RhoGAP_dom"/>
</dbReference>
<dbReference type="EMBL" id="AYKW01000013">
    <property type="protein sequence ID" value="PIL30942.1"/>
    <property type="molecule type" value="Genomic_DNA"/>
</dbReference>
<dbReference type="InterPro" id="IPR050729">
    <property type="entry name" value="Rho-GAP"/>
</dbReference>
<dbReference type="Gene3D" id="1.20.1270.60">
    <property type="entry name" value="Arfaptin homology (AH) domain/BAR domain"/>
    <property type="match status" value="1"/>
</dbReference>
<dbReference type="PANTHER" id="PTHR23176">
    <property type="entry name" value="RHO/RAC/CDC GTPASE-ACTIVATING PROTEIN"/>
    <property type="match status" value="1"/>
</dbReference>
<dbReference type="OrthoDB" id="79452at2759"/>